<evidence type="ECO:0000259" key="2">
    <source>
        <dbReference type="PROSITE" id="PS51277"/>
    </source>
</evidence>
<dbReference type="Gramene" id="Kaladp0031s0108.1.v1.1">
    <property type="protein sequence ID" value="Kaladp0031s0108.1.v1.1"/>
    <property type="gene ID" value="Kaladp0031s0108.v1.1"/>
</dbReference>
<feature type="signal peptide" evidence="1">
    <location>
        <begin position="1"/>
        <end position="20"/>
    </location>
</feature>
<feature type="chain" id="PRO_5029692404" description="BURP domain-containing protein" evidence="1">
    <location>
        <begin position="21"/>
        <end position="309"/>
    </location>
</feature>
<dbReference type="AlphaFoldDB" id="A0A7N0TBT5"/>
<name>A0A7N0TBT5_KALFE</name>
<dbReference type="SMART" id="SM01045">
    <property type="entry name" value="BURP"/>
    <property type="match status" value="1"/>
</dbReference>
<organism evidence="3 4">
    <name type="scientific">Kalanchoe fedtschenkoi</name>
    <name type="common">Lavender scallops</name>
    <name type="synonym">South American air plant</name>
    <dbReference type="NCBI Taxonomy" id="63787"/>
    <lineage>
        <taxon>Eukaryota</taxon>
        <taxon>Viridiplantae</taxon>
        <taxon>Streptophyta</taxon>
        <taxon>Embryophyta</taxon>
        <taxon>Tracheophyta</taxon>
        <taxon>Spermatophyta</taxon>
        <taxon>Magnoliopsida</taxon>
        <taxon>eudicotyledons</taxon>
        <taxon>Gunneridae</taxon>
        <taxon>Pentapetalae</taxon>
        <taxon>Saxifragales</taxon>
        <taxon>Crassulaceae</taxon>
        <taxon>Kalanchoe</taxon>
    </lineage>
</organism>
<dbReference type="Pfam" id="PF03181">
    <property type="entry name" value="BURP"/>
    <property type="match status" value="1"/>
</dbReference>
<dbReference type="EnsemblPlants" id="Kaladp0031s0108.1.v1.1">
    <property type="protein sequence ID" value="Kaladp0031s0108.1.v1.1"/>
    <property type="gene ID" value="Kaladp0031s0108.v1.1"/>
</dbReference>
<dbReference type="Proteomes" id="UP000594263">
    <property type="component" value="Unplaced"/>
</dbReference>
<dbReference type="PROSITE" id="PS51277">
    <property type="entry name" value="BURP"/>
    <property type="match status" value="1"/>
</dbReference>
<protein>
    <recommendedName>
        <fullName evidence="2">BURP domain-containing protein</fullName>
    </recommendedName>
</protein>
<dbReference type="InterPro" id="IPR004873">
    <property type="entry name" value="BURP_dom"/>
</dbReference>
<keyword evidence="1" id="KW-0732">Signal</keyword>
<evidence type="ECO:0000256" key="1">
    <source>
        <dbReference type="SAM" id="SignalP"/>
    </source>
</evidence>
<feature type="domain" description="BURP" evidence="2">
    <location>
        <begin position="93"/>
        <end position="308"/>
    </location>
</feature>
<evidence type="ECO:0000313" key="4">
    <source>
        <dbReference type="Proteomes" id="UP000594263"/>
    </source>
</evidence>
<proteinExistence type="predicted"/>
<evidence type="ECO:0000313" key="3">
    <source>
        <dbReference type="EnsemblPlants" id="Kaladp0031s0108.1.v1.1"/>
    </source>
</evidence>
<reference evidence="3" key="1">
    <citation type="submission" date="2021-01" db="UniProtKB">
        <authorList>
            <consortium name="EnsemblPlants"/>
        </authorList>
    </citation>
    <scope>IDENTIFICATION</scope>
</reference>
<keyword evidence="4" id="KW-1185">Reference proteome</keyword>
<sequence>MDFLLHAVFALLSVSSVARSQDASPAQLYWKAKLPNTPIPKAVRNFLPEAKSLTHGGENFFMASGGALQSRVFNYMHAATEENLAAGKIADVFFFHHQLKPGTKLRIQFLTATRKANFLPAELATTMPLTSKDLPQILTRLAIDPDTKAAALMNETVSHCEAPSVSGETQKCAASLEQLVDFSVGSLGGISSQIEVKSTEVEQEDGSVQEYTIMEGVERVLGNKTVACHTKDFAYPVFICHAATTRMVYSLPLAGADGRRVDAAVACHTNTAQWDPSNLAFQMLKVKPGGSDIICHFLPEDHIIWGTSD</sequence>
<dbReference type="PANTHER" id="PTHR31236">
    <property type="entry name" value="BURP DOMAIN PROTEIN USPL1-LIKE"/>
    <property type="match status" value="1"/>
</dbReference>
<dbReference type="InterPro" id="IPR044816">
    <property type="entry name" value="BURP"/>
</dbReference>
<accession>A0A7N0TBT5</accession>
<dbReference type="PANTHER" id="PTHR31236:SF2">
    <property type="entry name" value="BURP DOMAIN PROTEIN RD22"/>
    <property type="match status" value="1"/>
</dbReference>